<keyword evidence="3" id="KW-1185">Reference proteome</keyword>
<sequence>MCVAEYDELSDEISAPEEFSDTPSPTAYDSDKEAFIYSRGWLASG</sequence>
<evidence type="ECO:0000313" key="3">
    <source>
        <dbReference type="Proteomes" id="UP000265618"/>
    </source>
</evidence>
<proteinExistence type="predicted"/>
<dbReference type="Proteomes" id="UP000265618">
    <property type="component" value="Unassembled WGS sequence"/>
</dbReference>
<evidence type="ECO:0000313" key="2">
    <source>
        <dbReference type="EMBL" id="GIQ88244.1"/>
    </source>
</evidence>
<dbReference type="EMBL" id="BDIP01003892">
    <property type="protein sequence ID" value="GIQ88244.1"/>
    <property type="molecule type" value="Genomic_DNA"/>
</dbReference>
<feature type="compositionally biased region" description="Acidic residues" evidence="1">
    <location>
        <begin position="1"/>
        <end position="20"/>
    </location>
</feature>
<feature type="region of interest" description="Disordered" evidence="1">
    <location>
        <begin position="1"/>
        <end position="26"/>
    </location>
</feature>
<dbReference type="AlphaFoldDB" id="A0A9K3GLL3"/>
<name>A0A9K3GLL3_9EUKA</name>
<organism evidence="2 3">
    <name type="scientific">Kipferlia bialata</name>
    <dbReference type="NCBI Taxonomy" id="797122"/>
    <lineage>
        <taxon>Eukaryota</taxon>
        <taxon>Metamonada</taxon>
        <taxon>Carpediemonas-like organisms</taxon>
        <taxon>Kipferlia</taxon>
    </lineage>
</organism>
<protein>
    <submittedName>
        <fullName evidence="2">Uncharacterized protein</fullName>
    </submittedName>
</protein>
<evidence type="ECO:0000256" key="1">
    <source>
        <dbReference type="SAM" id="MobiDB-lite"/>
    </source>
</evidence>
<gene>
    <name evidence="2" type="ORF">KIPB_010449</name>
</gene>
<feature type="non-terminal residue" evidence="2">
    <location>
        <position position="45"/>
    </location>
</feature>
<comment type="caution">
    <text evidence="2">The sequence shown here is derived from an EMBL/GenBank/DDBJ whole genome shotgun (WGS) entry which is preliminary data.</text>
</comment>
<reference evidence="2 3" key="1">
    <citation type="journal article" date="2018" name="PLoS ONE">
        <title>The draft genome of Kipferlia bialata reveals reductive genome evolution in fornicate parasites.</title>
        <authorList>
            <person name="Tanifuji G."/>
            <person name="Takabayashi S."/>
            <person name="Kume K."/>
            <person name="Takagi M."/>
            <person name="Nakayama T."/>
            <person name="Kamikawa R."/>
            <person name="Inagaki Y."/>
            <person name="Hashimoto T."/>
        </authorList>
    </citation>
    <scope>NUCLEOTIDE SEQUENCE [LARGE SCALE GENOMIC DNA]</scope>
    <source>
        <strain evidence="2">NY0173</strain>
    </source>
</reference>
<accession>A0A9K3GLL3</accession>